<dbReference type="RefSeq" id="WP_270156694.1">
    <property type="nucleotide sequence ID" value="NZ_JAPNNL010000083.1"/>
</dbReference>
<sequence>MALALDLLHLLDLVDTVMRYVVAAFTGWLILSGRMSYVKGVLRRPDPRRAGAFVVPAEAQERARELAIAGKRIEAIREIRKATGLPFDPALDIVEALRQGAVLPVEESDDRPALDETPPEGREK</sequence>
<reference evidence="3" key="1">
    <citation type="submission" date="2022-11" db="EMBL/GenBank/DDBJ databases">
        <title>Nonomuraea corallina sp. nov., a new species of the genus Nonomuraea isolated from sea side sediment in Thai sea.</title>
        <authorList>
            <person name="Ngamcharungchit C."/>
            <person name="Matsumoto A."/>
            <person name="Suriyachadkun C."/>
            <person name="Panbangred W."/>
            <person name="Inahashi Y."/>
            <person name="Intra B."/>
        </authorList>
    </citation>
    <scope>NUCLEOTIDE SEQUENCE</scope>
    <source>
        <strain evidence="3">MCN248</strain>
    </source>
</reference>
<keyword evidence="2" id="KW-1133">Transmembrane helix</keyword>
<keyword evidence="4" id="KW-1185">Reference proteome</keyword>
<evidence type="ECO:0008006" key="5">
    <source>
        <dbReference type="Google" id="ProtNLM"/>
    </source>
</evidence>
<feature type="region of interest" description="Disordered" evidence="1">
    <location>
        <begin position="104"/>
        <end position="124"/>
    </location>
</feature>
<protein>
    <recommendedName>
        <fullName evidence="5">Ribosomal protein L7/L12 C-terminal domain-containing protein</fullName>
    </recommendedName>
</protein>
<name>A0ABT4SFS8_9ACTN</name>
<evidence type="ECO:0000313" key="3">
    <source>
        <dbReference type="EMBL" id="MDA0635835.1"/>
    </source>
</evidence>
<feature type="compositionally biased region" description="Basic and acidic residues" evidence="1">
    <location>
        <begin position="110"/>
        <end position="124"/>
    </location>
</feature>
<dbReference type="EMBL" id="JAPNNL010000083">
    <property type="protein sequence ID" value="MDA0635835.1"/>
    <property type="molecule type" value="Genomic_DNA"/>
</dbReference>
<accession>A0ABT4SFS8</accession>
<proteinExistence type="predicted"/>
<evidence type="ECO:0000313" key="4">
    <source>
        <dbReference type="Proteomes" id="UP001144036"/>
    </source>
</evidence>
<evidence type="ECO:0000256" key="2">
    <source>
        <dbReference type="SAM" id="Phobius"/>
    </source>
</evidence>
<keyword evidence="2" id="KW-0472">Membrane</keyword>
<evidence type="ECO:0000256" key="1">
    <source>
        <dbReference type="SAM" id="MobiDB-lite"/>
    </source>
</evidence>
<keyword evidence="2" id="KW-0812">Transmembrane</keyword>
<dbReference type="Proteomes" id="UP001144036">
    <property type="component" value="Unassembled WGS sequence"/>
</dbReference>
<gene>
    <name evidence="3" type="ORF">OUY22_20640</name>
</gene>
<comment type="caution">
    <text evidence="3">The sequence shown here is derived from an EMBL/GenBank/DDBJ whole genome shotgun (WGS) entry which is preliminary data.</text>
</comment>
<organism evidence="3 4">
    <name type="scientific">Nonomuraea corallina</name>
    <dbReference type="NCBI Taxonomy" id="2989783"/>
    <lineage>
        <taxon>Bacteria</taxon>
        <taxon>Bacillati</taxon>
        <taxon>Actinomycetota</taxon>
        <taxon>Actinomycetes</taxon>
        <taxon>Streptosporangiales</taxon>
        <taxon>Streptosporangiaceae</taxon>
        <taxon>Nonomuraea</taxon>
    </lineage>
</organism>
<feature type="transmembrane region" description="Helical" evidence="2">
    <location>
        <begin position="20"/>
        <end position="38"/>
    </location>
</feature>